<dbReference type="Proteomes" id="UP001179952">
    <property type="component" value="Unassembled WGS sequence"/>
</dbReference>
<reference evidence="3" key="1">
    <citation type="journal article" date="2023" name="Nat. Commun.">
        <title>Diploid and tetraploid genomes of Acorus and the evolution of monocots.</title>
        <authorList>
            <person name="Ma L."/>
            <person name="Liu K.W."/>
            <person name="Li Z."/>
            <person name="Hsiao Y.Y."/>
            <person name="Qi Y."/>
            <person name="Fu T."/>
            <person name="Tang G.D."/>
            <person name="Zhang D."/>
            <person name="Sun W.H."/>
            <person name="Liu D.K."/>
            <person name="Li Y."/>
            <person name="Chen G.Z."/>
            <person name="Liu X.D."/>
            <person name="Liao X.Y."/>
            <person name="Jiang Y.T."/>
            <person name="Yu X."/>
            <person name="Hao Y."/>
            <person name="Huang J."/>
            <person name="Zhao X.W."/>
            <person name="Ke S."/>
            <person name="Chen Y.Y."/>
            <person name="Wu W.L."/>
            <person name="Hsu J.L."/>
            <person name="Lin Y.F."/>
            <person name="Huang M.D."/>
            <person name="Li C.Y."/>
            <person name="Huang L."/>
            <person name="Wang Z.W."/>
            <person name="Zhao X."/>
            <person name="Zhong W.Y."/>
            <person name="Peng D.H."/>
            <person name="Ahmad S."/>
            <person name="Lan S."/>
            <person name="Zhang J.S."/>
            <person name="Tsai W.C."/>
            <person name="Van de Peer Y."/>
            <person name="Liu Z.J."/>
        </authorList>
    </citation>
    <scope>NUCLEOTIDE SEQUENCE</scope>
    <source>
        <strain evidence="3">SCP</strain>
    </source>
</reference>
<evidence type="ECO:0000313" key="3">
    <source>
        <dbReference type="EMBL" id="KAK1272497.1"/>
    </source>
</evidence>
<dbReference type="AlphaFoldDB" id="A0AAV9B8U9"/>
<dbReference type="PANTHER" id="PTHR22765">
    <property type="entry name" value="RING FINGER AND PROTEASE ASSOCIATED DOMAIN-CONTAINING"/>
    <property type="match status" value="1"/>
</dbReference>
<dbReference type="SUPFAM" id="SSF57850">
    <property type="entry name" value="RING/U-box"/>
    <property type="match status" value="1"/>
</dbReference>
<name>A0AAV9B8U9_ACOGR</name>
<reference evidence="3" key="2">
    <citation type="submission" date="2023-06" db="EMBL/GenBank/DDBJ databases">
        <authorList>
            <person name="Ma L."/>
            <person name="Liu K.-W."/>
            <person name="Li Z."/>
            <person name="Hsiao Y.-Y."/>
            <person name="Qi Y."/>
            <person name="Fu T."/>
            <person name="Tang G."/>
            <person name="Zhang D."/>
            <person name="Sun W.-H."/>
            <person name="Liu D.-K."/>
            <person name="Li Y."/>
            <person name="Chen G.-Z."/>
            <person name="Liu X.-D."/>
            <person name="Liao X.-Y."/>
            <person name="Jiang Y.-T."/>
            <person name="Yu X."/>
            <person name="Hao Y."/>
            <person name="Huang J."/>
            <person name="Zhao X.-W."/>
            <person name="Ke S."/>
            <person name="Chen Y.-Y."/>
            <person name="Wu W.-L."/>
            <person name="Hsu J.-L."/>
            <person name="Lin Y.-F."/>
            <person name="Huang M.-D."/>
            <person name="Li C.-Y."/>
            <person name="Huang L."/>
            <person name="Wang Z.-W."/>
            <person name="Zhao X."/>
            <person name="Zhong W.-Y."/>
            <person name="Peng D.-H."/>
            <person name="Ahmad S."/>
            <person name="Lan S."/>
            <person name="Zhang J.-S."/>
            <person name="Tsai W.-C."/>
            <person name="Van De Peer Y."/>
            <person name="Liu Z.-J."/>
        </authorList>
    </citation>
    <scope>NUCLEOTIDE SEQUENCE</scope>
    <source>
        <strain evidence="3">SCP</strain>
        <tissue evidence="3">Leaves</tissue>
    </source>
</reference>
<keyword evidence="4" id="KW-1185">Reference proteome</keyword>
<comment type="caution">
    <text evidence="3">The sequence shown here is derived from an EMBL/GenBank/DDBJ whole genome shotgun (WGS) entry which is preliminary data.</text>
</comment>
<dbReference type="PROSITE" id="PS50089">
    <property type="entry name" value="ZF_RING_2"/>
    <property type="match status" value="1"/>
</dbReference>
<dbReference type="Gene3D" id="3.30.40.10">
    <property type="entry name" value="Zinc/RING finger domain, C3HC4 (zinc finger)"/>
    <property type="match status" value="1"/>
</dbReference>
<dbReference type="GO" id="GO:0016020">
    <property type="term" value="C:membrane"/>
    <property type="evidence" value="ECO:0007669"/>
    <property type="project" value="TreeGrafter"/>
</dbReference>
<organism evidence="3 4">
    <name type="scientific">Acorus gramineus</name>
    <name type="common">Dwarf sweet flag</name>
    <dbReference type="NCBI Taxonomy" id="55184"/>
    <lineage>
        <taxon>Eukaryota</taxon>
        <taxon>Viridiplantae</taxon>
        <taxon>Streptophyta</taxon>
        <taxon>Embryophyta</taxon>
        <taxon>Tracheophyta</taxon>
        <taxon>Spermatophyta</taxon>
        <taxon>Magnoliopsida</taxon>
        <taxon>Liliopsida</taxon>
        <taxon>Acoraceae</taxon>
        <taxon>Acorus</taxon>
    </lineage>
</organism>
<keyword evidence="1" id="KW-0862">Zinc</keyword>
<protein>
    <submittedName>
        <fullName evidence="3">E3 ubiquitin-protein ligase RHA2A</fullName>
    </submittedName>
</protein>
<gene>
    <name evidence="3" type="ORF">QJS04_geneDACA009641</name>
</gene>
<evidence type="ECO:0000313" key="4">
    <source>
        <dbReference type="Proteomes" id="UP001179952"/>
    </source>
</evidence>
<dbReference type="GO" id="GO:0006511">
    <property type="term" value="P:ubiquitin-dependent protein catabolic process"/>
    <property type="evidence" value="ECO:0007669"/>
    <property type="project" value="TreeGrafter"/>
</dbReference>
<dbReference type="InterPro" id="IPR013083">
    <property type="entry name" value="Znf_RING/FYVE/PHD"/>
</dbReference>
<dbReference type="GO" id="GO:0008270">
    <property type="term" value="F:zinc ion binding"/>
    <property type="evidence" value="ECO:0007669"/>
    <property type="project" value="UniProtKB-KW"/>
</dbReference>
<dbReference type="PANTHER" id="PTHR22765:SF446">
    <property type="entry name" value="RING-H2 FINGER PROTEIN ATL2L"/>
    <property type="match status" value="1"/>
</dbReference>
<proteinExistence type="predicted"/>
<sequence>MQEESVAGDCCVVCLSSLLKNGEEIRRLRCRHSFHKACVDRWFSRRRTCPLCRFCCDEEEVCSRREEKLTQEMLLWFLAGF</sequence>
<feature type="domain" description="RING-type" evidence="2">
    <location>
        <begin position="11"/>
        <end position="53"/>
    </location>
</feature>
<accession>A0AAV9B8U9</accession>
<dbReference type="InterPro" id="IPR051826">
    <property type="entry name" value="E3_ubiquitin-ligase_domain"/>
</dbReference>
<dbReference type="GO" id="GO:0061630">
    <property type="term" value="F:ubiquitin protein ligase activity"/>
    <property type="evidence" value="ECO:0007669"/>
    <property type="project" value="TreeGrafter"/>
</dbReference>
<keyword evidence="1" id="KW-0479">Metal-binding</keyword>
<dbReference type="EMBL" id="JAUJYN010000004">
    <property type="protein sequence ID" value="KAK1272497.1"/>
    <property type="molecule type" value="Genomic_DNA"/>
</dbReference>
<evidence type="ECO:0000256" key="1">
    <source>
        <dbReference type="PROSITE-ProRule" id="PRU00175"/>
    </source>
</evidence>
<dbReference type="Pfam" id="PF13639">
    <property type="entry name" value="zf-RING_2"/>
    <property type="match status" value="1"/>
</dbReference>
<evidence type="ECO:0000259" key="2">
    <source>
        <dbReference type="PROSITE" id="PS50089"/>
    </source>
</evidence>
<dbReference type="SMART" id="SM00184">
    <property type="entry name" value="RING"/>
    <property type="match status" value="1"/>
</dbReference>
<keyword evidence="1" id="KW-0863">Zinc-finger</keyword>
<dbReference type="InterPro" id="IPR001841">
    <property type="entry name" value="Znf_RING"/>
</dbReference>